<evidence type="ECO:0000259" key="1">
    <source>
        <dbReference type="PROSITE" id="PS50290"/>
    </source>
</evidence>
<reference evidence="2" key="2">
    <citation type="submission" date="2020-11" db="EMBL/GenBank/DDBJ databases">
        <authorList>
            <person name="McCartney M.A."/>
            <person name="Auch B."/>
            <person name="Kono T."/>
            <person name="Mallez S."/>
            <person name="Becker A."/>
            <person name="Gohl D.M."/>
            <person name="Silverstein K.A.T."/>
            <person name="Koren S."/>
            <person name="Bechman K.B."/>
            <person name="Herman A."/>
            <person name="Abrahante J.E."/>
            <person name="Garbe J."/>
        </authorList>
    </citation>
    <scope>NUCLEOTIDE SEQUENCE</scope>
    <source>
        <strain evidence="2">Duluth1</strain>
        <tissue evidence="2">Whole animal</tissue>
    </source>
</reference>
<dbReference type="EMBL" id="JAIWYP010000005">
    <property type="protein sequence ID" value="KAH3822701.1"/>
    <property type="molecule type" value="Genomic_DNA"/>
</dbReference>
<comment type="caution">
    <text evidence="2">The sequence shown here is derived from an EMBL/GenBank/DDBJ whole genome shotgun (WGS) entry which is preliminary data.</text>
</comment>
<proteinExistence type="predicted"/>
<evidence type="ECO:0000313" key="4">
    <source>
        <dbReference type="Proteomes" id="UP000828390"/>
    </source>
</evidence>
<organism evidence="2 4">
    <name type="scientific">Dreissena polymorpha</name>
    <name type="common">Zebra mussel</name>
    <name type="synonym">Mytilus polymorpha</name>
    <dbReference type="NCBI Taxonomy" id="45954"/>
    <lineage>
        <taxon>Eukaryota</taxon>
        <taxon>Metazoa</taxon>
        <taxon>Spiralia</taxon>
        <taxon>Lophotrochozoa</taxon>
        <taxon>Mollusca</taxon>
        <taxon>Bivalvia</taxon>
        <taxon>Autobranchia</taxon>
        <taxon>Heteroconchia</taxon>
        <taxon>Euheterodonta</taxon>
        <taxon>Imparidentia</taxon>
        <taxon>Neoheterodontei</taxon>
        <taxon>Myida</taxon>
        <taxon>Dreissenoidea</taxon>
        <taxon>Dreissenidae</taxon>
        <taxon>Dreissena</taxon>
    </lineage>
</organism>
<feature type="domain" description="PI3K/PI4K catalytic" evidence="1">
    <location>
        <begin position="1"/>
        <end position="56"/>
    </location>
</feature>
<keyword evidence="4" id="KW-1185">Reference proteome</keyword>
<name>A0A9D4GWF6_DREPO</name>
<evidence type="ECO:0000313" key="3">
    <source>
        <dbReference type="EMBL" id="KAH3824207.1"/>
    </source>
</evidence>
<dbReference type="InterPro" id="IPR000403">
    <property type="entry name" value="PI3/4_kinase_cat_dom"/>
</dbReference>
<evidence type="ECO:0000313" key="2">
    <source>
        <dbReference type="EMBL" id="KAH3822701.1"/>
    </source>
</evidence>
<reference evidence="2" key="1">
    <citation type="journal article" date="2019" name="bioRxiv">
        <title>The Genome of the Zebra Mussel, Dreissena polymorpha: A Resource for Invasive Species Research.</title>
        <authorList>
            <person name="McCartney M.A."/>
            <person name="Auch B."/>
            <person name="Kono T."/>
            <person name="Mallez S."/>
            <person name="Zhang Y."/>
            <person name="Obille A."/>
            <person name="Becker A."/>
            <person name="Abrahante J.E."/>
            <person name="Garbe J."/>
            <person name="Badalamenti J.P."/>
            <person name="Herman A."/>
            <person name="Mangelson H."/>
            <person name="Liachko I."/>
            <person name="Sullivan S."/>
            <person name="Sone E.D."/>
            <person name="Koren S."/>
            <person name="Silverstein K.A.T."/>
            <person name="Beckman K.B."/>
            <person name="Gohl D.M."/>
        </authorList>
    </citation>
    <scope>NUCLEOTIDE SEQUENCE</scope>
    <source>
        <strain evidence="2">Duluth1</strain>
        <tissue evidence="2">Whole animal</tissue>
    </source>
</reference>
<gene>
    <name evidence="2" type="ORF">DPMN_124491</name>
    <name evidence="3" type="ORF">DPMN_126038</name>
</gene>
<protein>
    <recommendedName>
        <fullName evidence="1">PI3K/PI4K catalytic domain-containing protein</fullName>
    </recommendedName>
</protein>
<dbReference type="AlphaFoldDB" id="A0A9D4GWF6"/>
<dbReference type="PROSITE" id="PS50290">
    <property type="entry name" value="PI3_4_KINASE_3"/>
    <property type="match status" value="1"/>
</dbReference>
<dbReference type="EMBL" id="JAIWYP010000005">
    <property type="protein sequence ID" value="KAH3824207.1"/>
    <property type="molecule type" value="Genomic_DNA"/>
</dbReference>
<dbReference type="Proteomes" id="UP000828390">
    <property type="component" value="Unassembled WGS sequence"/>
</dbReference>
<sequence length="56" mass="6118">MTPYSCLASGQDVGLIEAVRNSDTIMKIQEKSGAKASLQLGSKALHSWIKNQNIER</sequence>
<accession>A0A9D4GWF6</accession>